<evidence type="ECO:0000256" key="1">
    <source>
        <dbReference type="SAM" id="SignalP"/>
    </source>
</evidence>
<organism evidence="2 3">
    <name type="scientific">Toxocara canis</name>
    <name type="common">Canine roundworm</name>
    <dbReference type="NCBI Taxonomy" id="6265"/>
    <lineage>
        <taxon>Eukaryota</taxon>
        <taxon>Metazoa</taxon>
        <taxon>Ecdysozoa</taxon>
        <taxon>Nematoda</taxon>
        <taxon>Chromadorea</taxon>
        <taxon>Rhabditida</taxon>
        <taxon>Spirurina</taxon>
        <taxon>Ascaridomorpha</taxon>
        <taxon>Ascaridoidea</taxon>
        <taxon>Toxocaridae</taxon>
        <taxon>Toxocara</taxon>
    </lineage>
</organism>
<keyword evidence="3" id="KW-1185">Reference proteome</keyword>
<keyword evidence="1" id="KW-0732">Signal</keyword>
<evidence type="ECO:0000313" key="3">
    <source>
        <dbReference type="Proteomes" id="UP000031036"/>
    </source>
</evidence>
<dbReference type="Proteomes" id="UP000031036">
    <property type="component" value="Unassembled WGS sequence"/>
</dbReference>
<dbReference type="OrthoDB" id="5829414at2759"/>
<protein>
    <submittedName>
        <fullName evidence="2">Uncharacterized protein</fullName>
    </submittedName>
</protein>
<dbReference type="EMBL" id="JPKZ01001446">
    <property type="protein sequence ID" value="KHN81879.1"/>
    <property type="molecule type" value="Genomic_DNA"/>
</dbReference>
<gene>
    <name evidence="2" type="ORF">Tcan_12770</name>
</gene>
<feature type="signal peptide" evidence="1">
    <location>
        <begin position="1"/>
        <end position="18"/>
    </location>
</feature>
<dbReference type="AlphaFoldDB" id="A0A0B2VKI3"/>
<sequence>MFICVFSITILTPLAVEASAITVTVEEHEIAESEVLDETTTVTSTHAVCITHESCDSSSSTESLIEFPLHLNVDLRPFSNDFNDTSGRIFDANANGGDEAVYHMGLGESQVPVFATDSRAFDVRSALRNALTCPVKYISRLPPTMVSENYCFVVDGDAVSMDAINAGSEQWWKGTGTTIRYYYSEELKKFYQVNALLSRGEVRCAYKVKGRGGGMEQVPLDRIFKYAQYCCLCTSL</sequence>
<feature type="chain" id="PRO_5002096209" evidence="1">
    <location>
        <begin position="19"/>
        <end position="236"/>
    </location>
</feature>
<reference evidence="2 3" key="1">
    <citation type="submission" date="2014-11" db="EMBL/GenBank/DDBJ databases">
        <title>Genetic blueprint of the zoonotic pathogen Toxocara canis.</title>
        <authorList>
            <person name="Zhu X.-Q."/>
            <person name="Korhonen P.K."/>
            <person name="Cai H."/>
            <person name="Young N.D."/>
            <person name="Nejsum P."/>
            <person name="von Samson-Himmelstjerna G."/>
            <person name="Boag P.R."/>
            <person name="Tan P."/>
            <person name="Li Q."/>
            <person name="Min J."/>
            <person name="Yang Y."/>
            <person name="Wang X."/>
            <person name="Fang X."/>
            <person name="Hall R.S."/>
            <person name="Hofmann A."/>
            <person name="Sternberg P.W."/>
            <person name="Jex A.R."/>
            <person name="Gasser R.B."/>
        </authorList>
    </citation>
    <scope>NUCLEOTIDE SEQUENCE [LARGE SCALE GENOMIC DNA]</scope>
    <source>
        <strain evidence="2">PN_DK_2014</strain>
    </source>
</reference>
<proteinExistence type="predicted"/>
<name>A0A0B2VKI3_TOXCA</name>
<accession>A0A0B2VKI3</accession>
<comment type="caution">
    <text evidence="2">The sequence shown here is derived from an EMBL/GenBank/DDBJ whole genome shotgun (WGS) entry which is preliminary data.</text>
</comment>
<evidence type="ECO:0000313" key="2">
    <source>
        <dbReference type="EMBL" id="KHN81879.1"/>
    </source>
</evidence>
<dbReference type="OMA" id="VCITHES"/>